<accession>V4HCF3</accession>
<feature type="non-terminal residue" evidence="2">
    <location>
        <position position="359"/>
    </location>
</feature>
<dbReference type="Proteomes" id="UP000017840">
    <property type="component" value="Unassembled WGS sequence"/>
</dbReference>
<evidence type="ECO:0008006" key="4">
    <source>
        <dbReference type="Google" id="ProtNLM"/>
    </source>
</evidence>
<protein>
    <recommendedName>
        <fullName evidence="4">Exonuclease RecJ</fullName>
    </recommendedName>
</protein>
<name>V4HCF3_9EURY</name>
<evidence type="ECO:0000313" key="2">
    <source>
        <dbReference type="EMBL" id="ESP87738.1"/>
    </source>
</evidence>
<feature type="region of interest" description="Disordered" evidence="1">
    <location>
        <begin position="65"/>
        <end position="87"/>
    </location>
</feature>
<keyword evidence="3" id="KW-1185">Reference proteome</keyword>
<evidence type="ECO:0000313" key="3">
    <source>
        <dbReference type="Proteomes" id="UP000017840"/>
    </source>
</evidence>
<dbReference type="eggNOG" id="arCOG00428">
    <property type="taxonomic scope" value="Archaea"/>
</dbReference>
<comment type="caution">
    <text evidence="2">The sequence shown here is derived from an EMBL/GenBank/DDBJ whole genome shotgun (WGS) entry which is preliminary data.</text>
</comment>
<evidence type="ECO:0000256" key="1">
    <source>
        <dbReference type="SAM" id="MobiDB-lite"/>
    </source>
</evidence>
<dbReference type="OrthoDB" id="157374at2157"/>
<proteinExistence type="predicted"/>
<gene>
    <name evidence="2" type="ORF">K933_12583</name>
</gene>
<reference evidence="2 3" key="1">
    <citation type="journal article" date="2013" name="Genome Announc.">
        <title>Draft Genome Sequence of 'Candidatus Halobonum tyrrellensis' Strain G22, Isolated from the Hypersaline Waters of Lake Tyrrell, Australia.</title>
        <authorList>
            <person name="Ugalde J.A."/>
            <person name="Narasingarao P."/>
            <person name="Kuo S."/>
            <person name="Podell S."/>
            <person name="Allen E.E."/>
        </authorList>
    </citation>
    <scope>NUCLEOTIDE SEQUENCE [LARGE SCALE GENOMIC DNA]</scope>
    <source>
        <strain evidence="2 3">G22</strain>
    </source>
</reference>
<dbReference type="AlphaFoldDB" id="V4HCF3"/>
<dbReference type="RefSeq" id="WP_023395092.1">
    <property type="nucleotide sequence ID" value="NZ_ASGZ01000049.1"/>
</dbReference>
<sequence>MSTARRADPSALAEAVATALGGAAFVRLCARPTGDALAAAGLVARCLRERGVPFHVRTTRADAALAADEAGADDSPTDREDAADDATDGETALAFGWDAPDAVSVPSGGRPVSTVAAAAVDALGGDPDPLCGLAGVVAAGSIPGADGSGSLLEAAERRGSVERRPGVALAPADPGDGLAFSTLFRAPISGDPEAARALLAELDHPADPGEADRRDLASVVALDATTGAPARSVGAVERALRPYATPTGPFETLGGFADVLDAVARERPGLAVSLCLGSETARADTLDCWRSHARAAHAVFDDPTTARYDGAFVLRVDADPATVPSLATAARLARDFRSPEPVALVVARVRGDDEGSDDR</sequence>
<dbReference type="EMBL" id="ASGZ01000049">
    <property type="protein sequence ID" value="ESP87738.1"/>
    <property type="molecule type" value="Genomic_DNA"/>
</dbReference>
<dbReference type="STRING" id="1324957.K933_12583"/>
<organism evidence="2 3">
    <name type="scientific">Candidatus Halobonum tyrrellensis G22</name>
    <dbReference type="NCBI Taxonomy" id="1324957"/>
    <lineage>
        <taxon>Archaea</taxon>
        <taxon>Methanobacteriati</taxon>
        <taxon>Methanobacteriota</taxon>
        <taxon>Stenosarchaea group</taxon>
        <taxon>Halobacteria</taxon>
        <taxon>Halobacteriales</taxon>
        <taxon>Haloferacaceae</taxon>
        <taxon>Candidatus Halobonum</taxon>
    </lineage>
</organism>